<keyword evidence="3" id="KW-1185">Reference proteome</keyword>
<proteinExistence type="predicted"/>
<evidence type="ECO:0000313" key="3">
    <source>
        <dbReference type="Proteomes" id="UP001409585"/>
    </source>
</evidence>
<evidence type="ECO:0000259" key="1">
    <source>
        <dbReference type="SMART" id="SM00491"/>
    </source>
</evidence>
<feature type="domain" description="ATP-dependent helicase C-terminal" evidence="1">
    <location>
        <begin position="131"/>
        <end position="264"/>
    </location>
</feature>
<dbReference type="GO" id="GO:0033677">
    <property type="term" value="F:DNA/RNA helicase activity"/>
    <property type="evidence" value="ECO:0007669"/>
    <property type="project" value="TreeGrafter"/>
</dbReference>
<name>A0AAV3U3V1_9ALTE</name>
<comment type="caution">
    <text evidence="2">The sequence shown here is derived from an EMBL/GenBank/DDBJ whole genome shotgun (WGS) entry which is preliminary data.</text>
</comment>
<evidence type="ECO:0000313" key="2">
    <source>
        <dbReference type="EMBL" id="GAA4946318.1"/>
    </source>
</evidence>
<sequence>MSLARWIERGGKEVRAGRTTEFHVCAAPIGGGERLRTLLWDRAGAAVLTSATLQACGSFDLFMEEAGLKAWEGVHALSLPSPFDHAAQAELHLPRMRSHPLDAQAHTEEVAAMLPALLEAQAGSLVLFASARQMHQVAHALPEALREQILVQGSTSKRELLARHKARIDQGQRSVLFGLASLSEGVDLPGAYCTHLVVVKLPFAVPDDPVEQTRREWIEAQGRSAFHERSVPEVGIRLAQAVGRLLRTPEDHGRVTVLDPRLASTPWGRRLLAGLPPYRRVRGAAPGLPSDAATVDRSAA</sequence>
<dbReference type="SUPFAM" id="SSF52540">
    <property type="entry name" value="P-loop containing nucleoside triphosphate hydrolases"/>
    <property type="match status" value="1"/>
</dbReference>
<dbReference type="GO" id="GO:0016818">
    <property type="term" value="F:hydrolase activity, acting on acid anhydrides, in phosphorus-containing anhydrides"/>
    <property type="evidence" value="ECO:0007669"/>
    <property type="project" value="InterPro"/>
</dbReference>
<organism evidence="2 3">
    <name type="scientific">Halioxenophilus aromaticivorans</name>
    <dbReference type="NCBI Taxonomy" id="1306992"/>
    <lineage>
        <taxon>Bacteria</taxon>
        <taxon>Pseudomonadati</taxon>
        <taxon>Pseudomonadota</taxon>
        <taxon>Gammaproteobacteria</taxon>
        <taxon>Alteromonadales</taxon>
        <taxon>Alteromonadaceae</taxon>
        <taxon>Halioxenophilus</taxon>
    </lineage>
</organism>
<dbReference type="GO" id="GO:0051539">
    <property type="term" value="F:4 iron, 4 sulfur cluster binding"/>
    <property type="evidence" value="ECO:0007669"/>
    <property type="project" value="TreeGrafter"/>
</dbReference>
<dbReference type="GO" id="GO:0003676">
    <property type="term" value="F:nucleic acid binding"/>
    <property type="evidence" value="ECO:0007669"/>
    <property type="project" value="InterPro"/>
</dbReference>
<dbReference type="PANTHER" id="PTHR11472:SF59">
    <property type="entry name" value="ATP-DEPENDENT DNA HELICASE DING"/>
    <property type="match status" value="1"/>
</dbReference>
<dbReference type="InterPro" id="IPR045028">
    <property type="entry name" value="DinG/Rad3-like"/>
</dbReference>
<dbReference type="GO" id="GO:0003678">
    <property type="term" value="F:DNA helicase activity"/>
    <property type="evidence" value="ECO:0007669"/>
    <property type="project" value="TreeGrafter"/>
</dbReference>
<dbReference type="RefSeq" id="WP_059400345.1">
    <property type="nucleotide sequence ID" value="NZ_AP031496.1"/>
</dbReference>
<dbReference type="Proteomes" id="UP001409585">
    <property type="component" value="Unassembled WGS sequence"/>
</dbReference>
<dbReference type="GO" id="GO:0006281">
    <property type="term" value="P:DNA repair"/>
    <property type="evidence" value="ECO:0007669"/>
    <property type="project" value="TreeGrafter"/>
</dbReference>
<protein>
    <recommendedName>
        <fullName evidence="1">ATP-dependent helicase C-terminal domain-containing protein</fullName>
    </recommendedName>
</protein>
<dbReference type="Gene3D" id="3.40.50.300">
    <property type="entry name" value="P-loop containing nucleotide triphosphate hydrolases"/>
    <property type="match status" value="1"/>
</dbReference>
<gene>
    <name evidence="2" type="ORF">GCM10025791_27070</name>
</gene>
<dbReference type="InterPro" id="IPR006555">
    <property type="entry name" value="ATP-dep_Helicase_C"/>
</dbReference>
<dbReference type="InterPro" id="IPR027417">
    <property type="entry name" value="P-loop_NTPase"/>
</dbReference>
<dbReference type="SMART" id="SM00491">
    <property type="entry name" value="HELICc2"/>
    <property type="match status" value="1"/>
</dbReference>
<reference evidence="3" key="1">
    <citation type="journal article" date="2019" name="Int. J. Syst. Evol. Microbiol.">
        <title>The Global Catalogue of Microorganisms (GCM) 10K type strain sequencing project: providing services to taxonomists for standard genome sequencing and annotation.</title>
        <authorList>
            <consortium name="The Broad Institute Genomics Platform"/>
            <consortium name="The Broad Institute Genome Sequencing Center for Infectious Disease"/>
            <person name="Wu L."/>
            <person name="Ma J."/>
        </authorList>
    </citation>
    <scope>NUCLEOTIDE SEQUENCE [LARGE SCALE GENOMIC DNA]</scope>
    <source>
        <strain evidence="3">JCM 19134</strain>
    </source>
</reference>
<dbReference type="AlphaFoldDB" id="A0AAV3U3V1"/>
<dbReference type="GO" id="GO:0009432">
    <property type="term" value="P:SOS response"/>
    <property type="evidence" value="ECO:0007669"/>
    <property type="project" value="TreeGrafter"/>
</dbReference>
<dbReference type="PANTHER" id="PTHR11472">
    <property type="entry name" value="DNA REPAIR DEAD HELICASE RAD3/XP-D SUBFAMILY MEMBER"/>
    <property type="match status" value="1"/>
</dbReference>
<dbReference type="EMBL" id="BAABLX010000025">
    <property type="protein sequence ID" value="GAA4946318.1"/>
    <property type="molecule type" value="Genomic_DNA"/>
</dbReference>
<accession>A0AAV3U3V1</accession>
<dbReference type="GO" id="GO:0005524">
    <property type="term" value="F:ATP binding"/>
    <property type="evidence" value="ECO:0007669"/>
    <property type="project" value="InterPro"/>
</dbReference>
<dbReference type="Pfam" id="PF13307">
    <property type="entry name" value="Helicase_C_2"/>
    <property type="match status" value="1"/>
</dbReference>